<dbReference type="Gene3D" id="3.30.470.20">
    <property type="entry name" value="ATP-grasp fold, B domain"/>
    <property type="match status" value="1"/>
</dbReference>
<evidence type="ECO:0000256" key="17">
    <source>
        <dbReference type="ARBA" id="ARBA00023267"/>
    </source>
</evidence>
<keyword evidence="17 21" id="KW-0092">Biotin</keyword>
<evidence type="ECO:0000256" key="6">
    <source>
        <dbReference type="ARBA" id="ARBA00022598"/>
    </source>
</evidence>
<dbReference type="InterPro" id="IPR011761">
    <property type="entry name" value="ATP-grasp"/>
</dbReference>
<dbReference type="InterPro" id="IPR011764">
    <property type="entry name" value="Biotin_carboxylation_dom"/>
</dbReference>
<evidence type="ECO:0000256" key="5">
    <source>
        <dbReference type="ARBA" id="ARBA00022528"/>
    </source>
</evidence>
<feature type="domain" description="Biotin carboxylation" evidence="24">
    <location>
        <begin position="47"/>
        <end position="491"/>
    </location>
</feature>
<keyword evidence="7" id="KW-0934">Plastid</keyword>
<evidence type="ECO:0000256" key="14">
    <source>
        <dbReference type="ARBA" id="ARBA00023098"/>
    </source>
</evidence>
<dbReference type="InterPro" id="IPR013815">
    <property type="entry name" value="ATP_grasp_subdomain_1"/>
</dbReference>
<dbReference type="PROSITE" id="PS50975">
    <property type="entry name" value="ATP_GRASP"/>
    <property type="match status" value="1"/>
</dbReference>
<dbReference type="GO" id="GO:0005524">
    <property type="term" value="F:ATP binding"/>
    <property type="evidence" value="ECO:0007669"/>
    <property type="project" value="UniProtKB-UniRule"/>
</dbReference>
<dbReference type="GO" id="GO:2001295">
    <property type="term" value="P:malonyl-CoA biosynthetic process"/>
    <property type="evidence" value="ECO:0007669"/>
    <property type="project" value="UniProtKB-UniPathway"/>
</dbReference>
<comment type="function">
    <text evidence="1 21">This protein is a component of the acetyl coenzyme A carboxylase complex; first, biotin carboxylase catalyzes the carboxylation of the carrier protein and then the transcarboxylase transfers the carboxyl group to form malonyl-CoA.</text>
</comment>
<dbReference type="InterPro" id="IPR005481">
    <property type="entry name" value="BC-like_N"/>
</dbReference>
<keyword evidence="9 20" id="KW-0547">Nucleotide-binding</keyword>
<comment type="subunit">
    <text evidence="19">Acetyl-CoA carboxylase is a heterohexamer composed of biotin carboxyl carrier protein, biotin carboxylase and two subunits each of ACCase subunit alpha and ACCase plastid-coded subunit beta (accD).</text>
</comment>
<dbReference type="SUPFAM" id="SSF52440">
    <property type="entry name" value="PreATP-grasp domain"/>
    <property type="match status" value="1"/>
</dbReference>
<dbReference type="InterPro" id="IPR004549">
    <property type="entry name" value="Acetyl_CoA_COase_biotin_COase"/>
</dbReference>
<feature type="compositionally biased region" description="Basic residues" evidence="22">
    <location>
        <begin position="511"/>
        <end position="520"/>
    </location>
</feature>
<comment type="subcellular location">
    <subcellularLocation>
        <location evidence="2">Plastid</location>
        <location evidence="2">Chloroplast</location>
    </subcellularLocation>
</comment>
<dbReference type="PANTHER" id="PTHR48095:SF2">
    <property type="entry name" value="BIOTIN CARBOXYLASE, CHLOROPLASTIC"/>
    <property type="match status" value="1"/>
</dbReference>
<dbReference type="GO" id="GO:0046872">
    <property type="term" value="F:metal ion binding"/>
    <property type="evidence" value="ECO:0007669"/>
    <property type="project" value="UniProtKB-KW"/>
</dbReference>
<keyword evidence="6 21" id="KW-0436">Ligase</keyword>
<evidence type="ECO:0000256" key="1">
    <source>
        <dbReference type="ARBA" id="ARBA00003761"/>
    </source>
</evidence>
<dbReference type="InterPro" id="IPR005479">
    <property type="entry name" value="CPAse_ATP-bd"/>
</dbReference>
<dbReference type="UniPathway" id="UPA00655">
    <property type="reaction ID" value="UER00711"/>
</dbReference>
<comment type="catalytic activity">
    <reaction evidence="18 21">
        <text>N(6)-biotinyl-L-lysyl-[protein] + hydrogencarbonate + ATP = N(6)-carboxybiotinyl-L-lysyl-[protein] + ADP + phosphate + H(+)</text>
        <dbReference type="Rhea" id="RHEA:13501"/>
        <dbReference type="Rhea" id="RHEA-COMP:10505"/>
        <dbReference type="Rhea" id="RHEA-COMP:10506"/>
        <dbReference type="ChEBI" id="CHEBI:15378"/>
        <dbReference type="ChEBI" id="CHEBI:17544"/>
        <dbReference type="ChEBI" id="CHEBI:30616"/>
        <dbReference type="ChEBI" id="CHEBI:43474"/>
        <dbReference type="ChEBI" id="CHEBI:83144"/>
        <dbReference type="ChEBI" id="CHEBI:83145"/>
        <dbReference type="ChEBI" id="CHEBI:456216"/>
        <dbReference type="EC" id="6.3.4.14"/>
    </reaction>
</comment>
<evidence type="ECO:0000256" key="7">
    <source>
        <dbReference type="ARBA" id="ARBA00022640"/>
    </source>
</evidence>
<evidence type="ECO:0000256" key="10">
    <source>
        <dbReference type="ARBA" id="ARBA00022832"/>
    </source>
</evidence>
<dbReference type="InterPro" id="IPR011054">
    <property type="entry name" value="Rudment_hybrid_motif"/>
</dbReference>
<comment type="pathway">
    <text evidence="21">Lipid metabolism; malonyl-CoA biosynthesis; malonyl-CoA from acetyl-CoA: step 1/1.</text>
</comment>
<evidence type="ECO:0000256" key="11">
    <source>
        <dbReference type="ARBA" id="ARBA00022840"/>
    </source>
</evidence>
<evidence type="ECO:0000259" key="24">
    <source>
        <dbReference type="PROSITE" id="PS50979"/>
    </source>
</evidence>
<dbReference type="EC" id="6.3.4.14" evidence="3 21"/>
<keyword evidence="8" id="KW-0479">Metal-binding</keyword>
<dbReference type="SMART" id="SM00878">
    <property type="entry name" value="Biotin_carb_C"/>
    <property type="match status" value="1"/>
</dbReference>
<accession>A0A7S3RAH6</accession>
<dbReference type="NCBIfam" id="TIGR00514">
    <property type="entry name" value="accC"/>
    <property type="match status" value="1"/>
</dbReference>
<evidence type="ECO:0000256" key="21">
    <source>
        <dbReference type="RuleBase" id="RU365063"/>
    </source>
</evidence>
<evidence type="ECO:0000256" key="20">
    <source>
        <dbReference type="PROSITE-ProRule" id="PRU00409"/>
    </source>
</evidence>
<dbReference type="InterPro" id="IPR051602">
    <property type="entry name" value="ACC_Biotin_Carboxylase"/>
</dbReference>
<evidence type="ECO:0000256" key="22">
    <source>
        <dbReference type="SAM" id="MobiDB-lite"/>
    </source>
</evidence>
<evidence type="ECO:0000256" key="3">
    <source>
        <dbReference type="ARBA" id="ARBA00013263"/>
    </source>
</evidence>
<keyword evidence="11 20" id="KW-0067">ATP-binding</keyword>
<dbReference type="SUPFAM" id="SSF51246">
    <property type="entry name" value="Rudiment single hybrid motif"/>
    <property type="match status" value="1"/>
</dbReference>
<name>A0A7S3RAH6_DUNTE</name>
<dbReference type="Pfam" id="PF02786">
    <property type="entry name" value="CPSase_L_D2"/>
    <property type="match status" value="1"/>
</dbReference>
<evidence type="ECO:0000256" key="12">
    <source>
        <dbReference type="ARBA" id="ARBA00022842"/>
    </source>
</evidence>
<dbReference type="PROSITE" id="PS00867">
    <property type="entry name" value="CPSASE_2"/>
    <property type="match status" value="1"/>
</dbReference>
<dbReference type="PROSITE" id="PS50979">
    <property type="entry name" value="BC"/>
    <property type="match status" value="1"/>
</dbReference>
<dbReference type="GO" id="GO:0009507">
    <property type="term" value="C:chloroplast"/>
    <property type="evidence" value="ECO:0007669"/>
    <property type="project" value="UniProtKB-SubCell"/>
</dbReference>
<dbReference type="SUPFAM" id="SSF56059">
    <property type="entry name" value="Glutathione synthetase ATP-binding domain-like"/>
    <property type="match status" value="1"/>
</dbReference>
<dbReference type="Gene3D" id="3.30.1490.20">
    <property type="entry name" value="ATP-grasp fold, A domain"/>
    <property type="match status" value="1"/>
</dbReference>
<dbReference type="InterPro" id="IPR016185">
    <property type="entry name" value="PreATP-grasp_dom_sf"/>
</dbReference>
<dbReference type="GO" id="GO:0006633">
    <property type="term" value="P:fatty acid biosynthetic process"/>
    <property type="evidence" value="ECO:0007669"/>
    <property type="project" value="UniProtKB-KW"/>
</dbReference>
<evidence type="ECO:0000313" key="25">
    <source>
        <dbReference type="EMBL" id="CAE0507009.1"/>
    </source>
</evidence>
<evidence type="ECO:0000256" key="2">
    <source>
        <dbReference type="ARBA" id="ARBA00004229"/>
    </source>
</evidence>
<dbReference type="FunFam" id="3.40.50.20:FF:000010">
    <property type="entry name" value="Propionyl-CoA carboxylase subunit alpha"/>
    <property type="match status" value="1"/>
</dbReference>
<evidence type="ECO:0000256" key="16">
    <source>
        <dbReference type="ARBA" id="ARBA00023211"/>
    </source>
</evidence>
<comment type="subunit">
    <text evidence="21">Acetyl-CoA carboxylase is a heterohexamer of biotin carboxyl carrier protein, biotin carboxylase and the two subunits of carboxyl transferase in a 2:2 complex.</text>
</comment>
<protein>
    <recommendedName>
        <fullName evidence="3 21">Biotin carboxylase</fullName>
        <ecNumber evidence="3 21">6.3.4.14</ecNumber>
    </recommendedName>
    <alternativeName>
        <fullName evidence="21">Acetyl-coenzyme A carboxylase biotin carboxylase subunit A</fullName>
    </alternativeName>
</protein>
<evidence type="ECO:0000256" key="18">
    <source>
        <dbReference type="ARBA" id="ARBA00048600"/>
    </source>
</evidence>
<evidence type="ECO:0000256" key="15">
    <source>
        <dbReference type="ARBA" id="ARBA00023160"/>
    </source>
</evidence>
<evidence type="ECO:0000256" key="19">
    <source>
        <dbReference type="ARBA" id="ARBA00062964"/>
    </source>
</evidence>
<evidence type="ECO:0000256" key="9">
    <source>
        <dbReference type="ARBA" id="ARBA00022741"/>
    </source>
</evidence>
<dbReference type="FunFam" id="3.30.470.20:FF:000045">
    <property type="entry name" value="Biotin carboxylase"/>
    <property type="match status" value="1"/>
</dbReference>
<dbReference type="AlphaFoldDB" id="A0A7S3RAH6"/>
<keyword evidence="16" id="KW-0464">Manganese</keyword>
<dbReference type="GO" id="GO:0004075">
    <property type="term" value="F:biotin carboxylase activity"/>
    <property type="evidence" value="ECO:0007669"/>
    <property type="project" value="UniProtKB-EC"/>
</dbReference>
<keyword evidence="5" id="KW-0150">Chloroplast</keyword>
<keyword evidence="14 21" id="KW-0443">Lipid metabolism</keyword>
<sequence>MMMQQQRLGRSRVLGGGLASQAKPVLQGRRGRVVQAVQAQAAPQMNDFKKVMIANRGEIAVRVIRACKEMGLQTVAVYSTADKESLHVQLADEAVCIGEGPSSESYLNIPNLLSAALSRGAQAIHPGYGFLSERSAFVDICTDHGIEFIGPKSSQIDLMGDKNSARETMKKANVPCVPGSPGLIKDEKDCLRVVEEIGLPVMIKATAGGGGRGMRLVTKQEDVIPLMKQAQQEAEAAFGNGAVYIERYVQNPRHIEFQVLADKYGNVIHLGERDCSIQRRNQKLIEEAPSPALTPEVRKAMGDAAVAAAKAIGYVGVGTIEFLWEKKGFYFMEMNTRIQVEHPVTEMITGVDLIQEQIRVAQGHPLRFTQEDITYRGHSIECRINAEDPFQNFRPGPGRVATYLAPGGPHVRMDSHLYPGYLVPPNYDSLLGKLIVWGEDREQAMNRMIRALDETVISGVPTTSGYHKLIMQHEAFRSGEIDTGFIPTYANDLQVPPPLSKPRVFLSEHNKKSKKGKAAL</sequence>
<evidence type="ECO:0000256" key="8">
    <source>
        <dbReference type="ARBA" id="ARBA00022723"/>
    </source>
</evidence>
<keyword evidence="10 21" id="KW-0276">Fatty acid metabolism</keyword>
<keyword evidence="15 21" id="KW-0275">Fatty acid biosynthesis</keyword>
<dbReference type="InterPro" id="IPR005482">
    <property type="entry name" value="Biotin_COase_C"/>
</dbReference>
<evidence type="ECO:0000256" key="4">
    <source>
        <dbReference type="ARBA" id="ARBA00022516"/>
    </source>
</evidence>
<dbReference type="Pfam" id="PF02785">
    <property type="entry name" value="Biotin_carb_C"/>
    <property type="match status" value="1"/>
</dbReference>
<keyword evidence="12" id="KW-0460">Magnesium</keyword>
<evidence type="ECO:0000259" key="23">
    <source>
        <dbReference type="PROSITE" id="PS50975"/>
    </source>
</evidence>
<keyword evidence="13" id="KW-0809">Transit peptide</keyword>
<feature type="region of interest" description="Disordered" evidence="22">
    <location>
        <begin position="500"/>
        <end position="520"/>
    </location>
</feature>
<dbReference type="EMBL" id="HBIP01036354">
    <property type="protein sequence ID" value="CAE0507009.1"/>
    <property type="molecule type" value="Transcribed_RNA"/>
</dbReference>
<evidence type="ECO:0000256" key="13">
    <source>
        <dbReference type="ARBA" id="ARBA00022946"/>
    </source>
</evidence>
<dbReference type="Pfam" id="PF00289">
    <property type="entry name" value="Biotin_carb_N"/>
    <property type="match status" value="1"/>
</dbReference>
<keyword evidence="4 21" id="KW-0444">Lipid biosynthesis</keyword>
<dbReference type="PANTHER" id="PTHR48095">
    <property type="entry name" value="PYRUVATE CARBOXYLASE SUBUNIT A"/>
    <property type="match status" value="1"/>
</dbReference>
<gene>
    <name evidence="25" type="ORF">DTER00134_LOCUS22085</name>
</gene>
<organism evidence="25">
    <name type="scientific">Dunaliella tertiolecta</name>
    <name type="common">Green alga</name>
    <dbReference type="NCBI Taxonomy" id="3047"/>
    <lineage>
        <taxon>Eukaryota</taxon>
        <taxon>Viridiplantae</taxon>
        <taxon>Chlorophyta</taxon>
        <taxon>core chlorophytes</taxon>
        <taxon>Chlorophyceae</taxon>
        <taxon>CS clade</taxon>
        <taxon>Chlamydomonadales</taxon>
        <taxon>Dunaliellaceae</taxon>
        <taxon>Dunaliella</taxon>
    </lineage>
</organism>
<dbReference type="NCBIfam" id="NF006367">
    <property type="entry name" value="PRK08591.1"/>
    <property type="match status" value="1"/>
</dbReference>
<dbReference type="Gene3D" id="3.40.50.20">
    <property type="match status" value="1"/>
</dbReference>
<reference evidence="25" key="1">
    <citation type="submission" date="2021-01" db="EMBL/GenBank/DDBJ databases">
        <authorList>
            <person name="Corre E."/>
            <person name="Pelletier E."/>
            <person name="Niang G."/>
            <person name="Scheremetjew M."/>
            <person name="Finn R."/>
            <person name="Kale V."/>
            <person name="Holt S."/>
            <person name="Cochrane G."/>
            <person name="Meng A."/>
            <person name="Brown T."/>
            <person name="Cohen L."/>
        </authorList>
    </citation>
    <scope>NUCLEOTIDE SEQUENCE</scope>
    <source>
        <strain evidence="25">CCMP1320</strain>
    </source>
</reference>
<dbReference type="FunFam" id="3.30.1490.20:FF:000018">
    <property type="entry name" value="Biotin carboxylase"/>
    <property type="match status" value="1"/>
</dbReference>
<feature type="domain" description="ATP-grasp" evidence="23">
    <location>
        <begin position="166"/>
        <end position="362"/>
    </location>
</feature>
<proteinExistence type="predicted"/>